<dbReference type="EnsemblBacteria" id="ABF41554">
    <property type="protein sequence ID" value="ABF41554"/>
    <property type="gene ID" value="Acid345_2553"/>
</dbReference>
<dbReference type="SUPFAM" id="SSF82693">
    <property type="entry name" value="Multidrug efflux transporter AcrB pore domain, PN1, PN2, PC1 and PC2 subdomains"/>
    <property type="match status" value="2"/>
</dbReference>
<accession>Q1INJ6</accession>
<dbReference type="HOGENOM" id="CLU_002755_1_2_0"/>
<dbReference type="STRING" id="204669.Acid345_2553"/>
<feature type="transmembrane region" description="Helical" evidence="1">
    <location>
        <begin position="1021"/>
        <end position="1044"/>
    </location>
</feature>
<dbReference type="KEGG" id="aba:Acid345_2553"/>
<feature type="transmembrane region" description="Helical" evidence="1">
    <location>
        <begin position="987"/>
        <end position="1009"/>
    </location>
</feature>
<feature type="transmembrane region" description="Helical" evidence="1">
    <location>
        <begin position="541"/>
        <end position="561"/>
    </location>
</feature>
<name>Q1INJ6_KORVE</name>
<dbReference type="EMBL" id="CP000360">
    <property type="protein sequence ID" value="ABF41554.1"/>
    <property type="molecule type" value="Genomic_DNA"/>
</dbReference>
<keyword evidence="1" id="KW-1133">Transmembrane helix</keyword>
<protein>
    <submittedName>
        <fullName evidence="2">Acriflavin resistance protein</fullName>
    </submittedName>
</protein>
<dbReference type="Gene3D" id="3.30.70.1440">
    <property type="entry name" value="Multidrug efflux transporter AcrB pore domain"/>
    <property type="match status" value="1"/>
</dbReference>
<evidence type="ECO:0000313" key="3">
    <source>
        <dbReference type="Proteomes" id="UP000002432"/>
    </source>
</evidence>
<dbReference type="SUPFAM" id="SSF82714">
    <property type="entry name" value="Multidrug efflux transporter AcrB TolC docking domain, DN and DC subdomains"/>
    <property type="match status" value="2"/>
</dbReference>
<proteinExistence type="predicted"/>
<keyword evidence="3" id="KW-1185">Reference proteome</keyword>
<feature type="transmembrane region" description="Helical" evidence="1">
    <location>
        <begin position="915"/>
        <end position="933"/>
    </location>
</feature>
<sequence>MWIVRLALRRPYTFVVASLLILILGLTSIVTTQKDIFPYIDIPVVSVIWTYTGLSPDEMEKRMVTISERAMTTTVNDIEHMESQSYNGVAVIKIYFQPNAKVELAISQVTSIMQTILKVLPPGTTPPAIVKYDASSVPVLQLGLAGEGLSESQLYDYGTNFIRTQLATVQGASIPLPYGGKQRQIMVDIDPLQMYAKRVSAQDVSNALGAQNLILPAGNAKMGDKDYLVRINSSPTTVQGLNDLPIRSVNGAYVYMKDVAQVRDGFAVQANVVRLNGQRSAMLTVLKNGKASTLNIVQQVKDALPRIESTLPSNLKITPQFDQSLFVRASIYGVLREAAIAAALTGLMILLFLGSWRSTLIVCISIPLSILTSIIVLTSLGETINIMTLGGLALAVGILVDDATVELENVHRNMGMKKPLTRAILDGAQQIAVPTLVSTLSICIVFVPVVLLTGAAKYLFTPLAMAVVFAMLASYLLSRTLVPTMVHYLLGAEIPLYTEEHPDTKDSRGFIWRTHQRFEHHFERFREWYKGILTWALYHRAFVLIVFAAFVLGSGLLSLVIGEDFFPYVDAGQMRLHVRAPQGTRIEETETLFAQVEAEIRKIVPADETDLILDNIGLPASGINLAFSDSSSVGVSDGDILIALKEDHRPTKEYIRKIRAMMEQKFPQTDSFFPAANITNQILNFGLPSPIDVQVVGRDPAGNYKIAEEIRDRMKIIPGAVDVHIHQQIAYPEIDVDVDRSKAQQLGLSQRDVASSLLISLSGSFQTQPNQWLNNANGVNYSVTVQTPQYKIDSMEKLENTPLTGPGAQTPQLLGNVATFHRSVSTAIVNHYNVQPTYDVYADADQRDLGGVARDINKIIADVNGHLPKGTFIVVRGQVLTMNQSFTRLGIGIVFAIIFVYLLMAVNFQSWIDPAIILMALPGAFAGILWMLFVTQTTFNVPSLMGTIMSIGVATANSILLVTFANDERLEGKDRIEAAISAGYTRLRPVCMTALAMIIGMLPMALAMGEGGEQNAPLGRAVIGGLLLATLSTLIIVPIVYSLLRKKPPVDYDRAIDEEWHEPNIDEEPQTA</sequence>
<feature type="transmembrane region" description="Helical" evidence="1">
    <location>
        <begin position="945"/>
        <end position="966"/>
    </location>
</feature>
<dbReference type="Pfam" id="PF00873">
    <property type="entry name" value="ACR_tran"/>
    <property type="match status" value="1"/>
</dbReference>
<dbReference type="GO" id="GO:0042910">
    <property type="term" value="F:xenobiotic transmembrane transporter activity"/>
    <property type="evidence" value="ECO:0007669"/>
    <property type="project" value="TreeGrafter"/>
</dbReference>
<feature type="transmembrane region" description="Helical" evidence="1">
    <location>
        <begin position="359"/>
        <end position="380"/>
    </location>
</feature>
<dbReference type="SUPFAM" id="SSF82866">
    <property type="entry name" value="Multidrug efflux transporter AcrB transmembrane domain"/>
    <property type="match status" value="2"/>
</dbReference>
<dbReference type="PANTHER" id="PTHR32063">
    <property type="match status" value="1"/>
</dbReference>
<gene>
    <name evidence="2" type="ordered locus">Acid345_2553</name>
</gene>
<dbReference type="GO" id="GO:0005886">
    <property type="term" value="C:plasma membrane"/>
    <property type="evidence" value="ECO:0007669"/>
    <property type="project" value="TreeGrafter"/>
</dbReference>
<keyword evidence="1" id="KW-0812">Transmembrane</keyword>
<reference evidence="2 3" key="1">
    <citation type="journal article" date="2009" name="Appl. Environ. Microbiol.">
        <title>Three genomes from the phylum Acidobacteria provide insight into the lifestyles of these microorganisms in soils.</title>
        <authorList>
            <person name="Ward N.L."/>
            <person name="Challacombe J.F."/>
            <person name="Janssen P.H."/>
            <person name="Henrissat B."/>
            <person name="Coutinho P.M."/>
            <person name="Wu M."/>
            <person name="Xie G."/>
            <person name="Haft D.H."/>
            <person name="Sait M."/>
            <person name="Badger J."/>
            <person name="Barabote R.D."/>
            <person name="Bradley B."/>
            <person name="Brettin T.S."/>
            <person name="Brinkac L.M."/>
            <person name="Bruce D."/>
            <person name="Creasy T."/>
            <person name="Daugherty S.C."/>
            <person name="Davidsen T.M."/>
            <person name="DeBoy R.T."/>
            <person name="Detter J.C."/>
            <person name="Dodson R.J."/>
            <person name="Durkin A.S."/>
            <person name="Ganapathy A."/>
            <person name="Gwinn-Giglio M."/>
            <person name="Han C.S."/>
            <person name="Khouri H."/>
            <person name="Kiss H."/>
            <person name="Kothari S.P."/>
            <person name="Madupu R."/>
            <person name="Nelson K.E."/>
            <person name="Nelson W.C."/>
            <person name="Paulsen I."/>
            <person name="Penn K."/>
            <person name="Ren Q."/>
            <person name="Rosovitz M.J."/>
            <person name="Selengut J.D."/>
            <person name="Shrivastava S."/>
            <person name="Sullivan S.A."/>
            <person name="Tapia R."/>
            <person name="Thompson L.S."/>
            <person name="Watkins K.L."/>
            <person name="Yang Q."/>
            <person name="Yu C."/>
            <person name="Zafar N."/>
            <person name="Zhou L."/>
            <person name="Kuske C.R."/>
        </authorList>
    </citation>
    <scope>NUCLEOTIDE SEQUENCE [LARGE SCALE GENOMIC DNA]</scope>
    <source>
        <strain evidence="2 3">Ellin345</strain>
    </source>
</reference>
<feature type="transmembrane region" description="Helical" evidence="1">
    <location>
        <begin position="889"/>
        <end position="908"/>
    </location>
</feature>
<dbReference type="Gene3D" id="1.20.1640.10">
    <property type="entry name" value="Multidrug efflux transporter AcrB transmembrane domain"/>
    <property type="match status" value="2"/>
</dbReference>
<keyword evidence="1" id="KW-0472">Membrane</keyword>
<feature type="transmembrane region" description="Helical" evidence="1">
    <location>
        <begin position="36"/>
        <end position="54"/>
    </location>
</feature>
<organism evidence="2 3">
    <name type="scientific">Koribacter versatilis (strain Ellin345)</name>
    <dbReference type="NCBI Taxonomy" id="204669"/>
    <lineage>
        <taxon>Bacteria</taxon>
        <taxon>Pseudomonadati</taxon>
        <taxon>Acidobacteriota</taxon>
        <taxon>Terriglobia</taxon>
        <taxon>Terriglobales</taxon>
        <taxon>Candidatus Korobacteraceae</taxon>
        <taxon>Candidatus Korobacter</taxon>
    </lineage>
</organism>
<dbReference type="Gene3D" id="3.30.70.1320">
    <property type="entry name" value="Multidrug efflux transporter AcrB pore domain like"/>
    <property type="match status" value="1"/>
</dbReference>
<dbReference type="InterPro" id="IPR001036">
    <property type="entry name" value="Acrflvin-R"/>
</dbReference>
<dbReference type="PRINTS" id="PR00702">
    <property type="entry name" value="ACRIFLAVINRP"/>
</dbReference>
<evidence type="ECO:0000256" key="1">
    <source>
        <dbReference type="SAM" id="Phobius"/>
    </source>
</evidence>
<feature type="transmembrane region" description="Helical" evidence="1">
    <location>
        <begin position="12"/>
        <end position="30"/>
    </location>
</feature>
<dbReference type="Gene3D" id="3.30.70.1430">
    <property type="entry name" value="Multidrug efflux transporter AcrB pore domain"/>
    <property type="match status" value="2"/>
</dbReference>
<dbReference type="eggNOG" id="COG0841">
    <property type="taxonomic scope" value="Bacteria"/>
</dbReference>
<feature type="transmembrane region" description="Helical" evidence="1">
    <location>
        <begin position="458"/>
        <end position="477"/>
    </location>
</feature>
<dbReference type="Gene3D" id="3.30.2090.10">
    <property type="entry name" value="Multidrug efflux transporter AcrB TolC docking domain, DN and DC subdomains"/>
    <property type="match status" value="2"/>
</dbReference>
<evidence type="ECO:0000313" key="2">
    <source>
        <dbReference type="EMBL" id="ABF41554.1"/>
    </source>
</evidence>
<dbReference type="AlphaFoldDB" id="Q1INJ6"/>
<dbReference type="Proteomes" id="UP000002432">
    <property type="component" value="Chromosome"/>
</dbReference>
<feature type="transmembrane region" description="Helical" evidence="1">
    <location>
        <begin position="431"/>
        <end position="452"/>
    </location>
</feature>
<dbReference type="OrthoDB" id="9757876at2"/>
<dbReference type="InterPro" id="IPR027463">
    <property type="entry name" value="AcrB_DN_DC_subdom"/>
</dbReference>
<dbReference type="RefSeq" id="WP_011523355.1">
    <property type="nucleotide sequence ID" value="NC_008009.1"/>
</dbReference>
<feature type="transmembrane region" description="Helical" evidence="1">
    <location>
        <begin position="334"/>
        <end position="353"/>
    </location>
</feature>
<dbReference type="PANTHER" id="PTHR32063:SF8">
    <property type="entry name" value="CATION EFFLUX PROTEIN"/>
    <property type="match status" value="1"/>
</dbReference>